<dbReference type="SMART" id="SM00382">
    <property type="entry name" value="AAA"/>
    <property type="match status" value="1"/>
</dbReference>
<dbReference type="InterPro" id="IPR050086">
    <property type="entry name" value="MetN_ABC_transporter-like"/>
</dbReference>
<dbReference type="Pfam" id="PF09383">
    <property type="entry name" value="NIL"/>
    <property type="match status" value="1"/>
</dbReference>
<dbReference type="RefSeq" id="WP_147668997.1">
    <property type="nucleotide sequence ID" value="NZ_VDUW01000011.1"/>
</dbReference>
<feature type="domain" description="ABC transporter" evidence="9">
    <location>
        <begin position="2"/>
        <end position="241"/>
    </location>
</feature>
<dbReference type="Proteomes" id="UP000321574">
    <property type="component" value="Unassembled WGS sequence"/>
</dbReference>
<keyword evidence="11" id="KW-1185">Reference proteome</keyword>
<dbReference type="FunFam" id="3.40.50.300:FF:000056">
    <property type="entry name" value="Cell division ATP-binding protein FtsE"/>
    <property type="match status" value="1"/>
</dbReference>
<dbReference type="InterPro" id="IPR017871">
    <property type="entry name" value="ABC_transporter-like_CS"/>
</dbReference>
<sequence length="344" mass="38345">MIEFKNVSKTFRSGQKKVEAVKNVSLSIDQGDIFGIIGFSGAGKSTLLRLVNMLERPDSGAVHIQGIDIQKLSAKELRKRRQRIGMIFQNFNLFNARTVAGNVGYPLKLAGIPKKEREKKVTELLQFVGLADKAKDFPDQLSGGQKQRVGIARALATSPDILICDEATSALDPDTTADILKLLKQVNQDFGVTILLITHEMHVIQSICNKVAVMEAGEVIETGNVFNTFTNPQHVTTQKFIRSVQQDLPSKSILEKWKANGGKKLYRIIFQGDITNQPILSTTTRKHHVDFNIVYGSVRELQERLFGNLLISFTGDDSHIKQVLKELKTIVKIEEVDDYESGLV</sequence>
<dbReference type="OrthoDB" id="9802264at2"/>
<keyword evidence="6" id="KW-1278">Translocase</keyword>
<comment type="caution">
    <text evidence="10">The sequence shown here is derived from an EMBL/GenBank/DDBJ whole genome shotgun (WGS) entry which is preliminary data.</text>
</comment>
<dbReference type="PANTHER" id="PTHR43166">
    <property type="entry name" value="AMINO ACID IMPORT ATP-BINDING PROTEIN"/>
    <property type="match status" value="1"/>
</dbReference>
<dbReference type="AlphaFoldDB" id="A0A5C8NMC0"/>
<proteinExistence type="inferred from homology"/>
<dbReference type="GO" id="GO:0005524">
    <property type="term" value="F:ATP binding"/>
    <property type="evidence" value="ECO:0007669"/>
    <property type="project" value="UniProtKB-KW"/>
</dbReference>
<dbReference type="InterPro" id="IPR027417">
    <property type="entry name" value="P-loop_NTPase"/>
</dbReference>
<dbReference type="Pfam" id="PF00005">
    <property type="entry name" value="ABC_tran"/>
    <property type="match status" value="1"/>
</dbReference>
<dbReference type="EMBL" id="VDUW01000011">
    <property type="protein sequence ID" value="TXL61613.1"/>
    <property type="molecule type" value="Genomic_DNA"/>
</dbReference>
<name>A0A5C8NMC0_9BACI</name>
<keyword evidence="5 10" id="KW-0067">ATP-binding</keyword>
<evidence type="ECO:0000256" key="7">
    <source>
        <dbReference type="ARBA" id="ARBA00022970"/>
    </source>
</evidence>
<evidence type="ECO:0000313" key="11">
    <source>
        <dbReference type="Proteomes" id="UP000321574"/>
    </source>
</evidence>
<dbReference type="PANTHER" id="PTHR43166:SF30">
    <property type="entry name" value="METHIONINE IMPORT ATP-BINDING PROTEIN METN"/>
    <property type="match status" value="1"/>
</dbReference>
<evidence type="ECO:0000313" key="10">
    <source>
        <dbReference type="EMBL" id="TXL61613.1"/>
    </source>
</evidence>
<dbReference type="PROSITE" id="PS50893">
    <property type="entry name" value="ABC_TRANSPORTER_2"/>
    <property type="match status" value="1"/>
</dbReference>
<dbReference type="InterPro" id="IPR041701">
    <property type="entry name" value="MetN_ABC"/>
</dbReference>
<dbReference type="InterPro" id="IPR045865">
    <property type="entry name" value="ACT-like_dom_sf"/>
</dbReference>
<reference evidence="10 11" key="1">
    <citation type="submission" date="2019-06" db="EMBL/GenBank/DDBJ databases">
        <title>Cerasibacillus sp. nov., isolated from maize field.</title>
        <authorList>
            <person name="Lin S.-Y."/>
            <person name="Tsai C.-F."/>
            <person name="Young C.-C."/>
        </authorList>
    </citation>
    <scope>NUCLEOTIDE SEQUENCE [LARGE SCALE GENOMIC DNA]</scope>
    <source>
        <strain evidence="10 11">CC-CFT480</strain>
    </source>
</reference>
<evidence type="ECO:0000256" key="5">
    <source>
        <dbReference type="ARBA" id="ARBA00022840"/>
    </source>
</evidence>
<evidence type="ECO:0000256" key="4">
    <source>
        <dbReference type="ARBA" id="ARBA00022741"/>
    </source>
</evidence>
<keyword evidence="8" id="KW-0472">Membrane</keyword>
<evidence type="ECO:0000256" key="2">
    <source>
        <dbReference type="ARBA" id="ARBA00022448"/>
    </source>
</evidence>
<evidence type="ECO:0000256" key="6">
    <source>
        <dbReference type="ARBA" id="ARBA00022967"/>
    </source>
</evidence>
<gene>
    <name evidence="10" type="ORF">FHP05_13040</name>
</gene>
<dbReference type="PROSITE" id="PS00211">
    <property type="entry name" value="ABC_TRANSPORTER_1"/>
    <property type="match status" value="1"/>
</dbReference>
<evidence type="ECO:0000259" key="9">
    <source>
        <dbReference type="PROSITE" id="PS50893"/>
    </source>
</evidence>
<keyword evidence="2" id="KW-0813">Transport</keyword>
<comment type="similarity">
    <text evidence="1">Belongs to the ABC transporter superfamily.</text>
</comment>
<dbReference type="SUPFAM" id="SSF52540">
    <property type="entry name" value="P-loop containing nucleoside triphosphate hydrolases"/>
    <property type="match status" value="1"/>
</dbReference>
<evidence type="ECO:0000256" key="3">
    <source>
        <dbReference type="ARBA" id="ARBA00022475"/>
    </source>
</evidence>
<dbReference type="InterPro" id="IPR018449">
    <property type="entry name" value="NIL_domain"/>
</dbReference>
<dbReference type="GO" id="GO:0005886">
    <property type="term" value="C:plasma membrane"/>
    <property type="evidence" value="ECO:0007669"/>
    <property type="project" value="UniProtKB-ARBA"/>
</dbReference>
<evidence type="ECO:0000256" key="1">
    <source>
        <dbReference type="ARBA" id="ARBA00005417"/>
    </source>
</evidence>
<dbReference type="InterPro" id="IPR003593">
    <property type="entry name" value="AAA+_ATPase"/>
</dbReference>
<accession>A0A5C8NMC0</accession>
<keyword evidence="7" id="KW-0029">Amino-acid transport</keyword>
<protein>
    <submittedName>
        <fullName evidence="10">ATP-binding cassette domain-containing protein</fullName>
    </submittedName>
</protein>
<evidence type="ECO:0000256" key="8">
    <source>
        <dbReference type="ARBA" id="ARBA00023136"/>
    </source>
</evidence>
<dbReference type="SMART" id="SM00930">
    <property type="entry name" value="NIL"/>
    <property type="match status" value="1"/>
</dbReference>
<dbReference type="Gene3D" id="3.30.70.260">
    <property type="match status" value="1"/>
</dbReference>
<dbReference type="GO" id="GO:0016887">
    <property type="term" value="F:ATP hydrolysis activity"/>
    <property type="evidence" value="ECO:0007669"/>
    <property type="project" value="InterPro"/>
</dbReference>
<keyword evidence="3" id="KW-1003">Cell membrane</keyword>
<dbReference type="CDD" id="cd03258">
    <property type="entry name" value="ABC_MetN_methionine_transporter"/>
    <property type="match status" value="1"/>
</dbReference>
<keyword evidence="4" id="KW-0547">Nucleotide-binding</keyword>
<organism evidence="10 11">
    <name type="scientific">Cerasibacillus terrae</name>
    <dbReference type="NCBI Taxonomy" id="2498845"/>
    <lineage>
        <taxon>Bacteria</taxon>
        <taxon>Bacillati</taxon>
        <taxon>Bacillota</taxon>
        <taxon>Bacilli</taxon>
        <taxon>Bacillales</taxon>
        <taxon>Bacillaceae</taxon>
        <taxon>Cerasibacillus</taxon>
    </lineage>
</organism>
<dbReference type="InterPro" id="IPR003439">
    <property type="entry name" value="ABC_transporter-like_ATP-bd"/>
</dbReference>
<dbReference type="GO" id="GO:0006865">
    <property type="term" value="P:amino acid transport"/>
    <property type="evidence" value="ECO:0007669"/>
    <property type="project" value="UniProtKB-KW"/>
</dbReference>
<dbReference type="Gene3D" id="3.40.50.300">
    <property type="entry name" value="P-loop containing nucleotide triphosphate hydrolases"/>
    <property type="match status" value="1"/>
</dbReference>
<dbReference type="SUPFAM" id="SSF55021">
    <property type="entry name" value="ACT-like"/>
    <property type="match status" value="1"/>
</dbReference>